<organism evidence="1 2">
    <name type="scientific">Plasmodium relictum</name>
    <dbReference type="NCBI Taxonomy" id="85471"/>
    <lineage>
        <taxon>Eukaryota</taxon>
        <taxon>Sar</taxon>
        <taxon>Alveolata</taxon>
        <taxon>Apicomplexa</taxon>
        <taxon>Aconoidasida</taxon>
        <taxon>Haemosporida</taxon>
        <taxon>Plasmodiidae</taxon>
        <taxon>Plasmodium</taxon>
        <taxon>Plasmodium (Haemamoeba)</taxon>
    </lineage>
</organism>
<dbReference type="RefSeq" id="XP_028531881.1">
    <property type="nucleotide sequence ID" value="XM_028675276.1"/>
</dbReference>
<dbReference type="SUPFAM" id="SSF47473">
    <property type="entry name" value="EF-hand"/>
    <property type="match status" value="1"/>
</dbReference>
<accession>A0A1J1H1T0</accession>
<gene>
    <name evidence="1" type="ORF">PRELSG_0503000</name>
</gene>
<evidence type="ECO:0000313" key="2">
    <source>
        <dbReference type="Proteomes" id="UP000220158"/>
    </source>
</evidence>
<dbReference type="Gene3D" id="1.10.238.10">
    <property type="entry name" value="EF-hand"/>
    <property type="match status" value="1"/>
</dbReference>
<keyword evidence="2" id="KW-1185">Reference proteome</keyword>
<dbReference type="AlphaFoldDB" id="A0A1J1H1T0"/>
<dbReference type="GeneID" id="39734973"/>
<dbReference type="Proteomes" id="UP000220158">
    <property type="component" value="Chromosome 5"/>
</dbReference>
<dbReference type="OrthoDB" id="10388046at2759"/>
<proteinExistence type="predicted"/>
<dbReference type="KEGG" id="prel:PRELSG_0503000"/>
<dbReference type="VEuPathDB" id="PlasmoDB:PRELSG_0503000"/>
<sequence length="493" mass="58984">MNIFTKKILLIIQGNIKKDIKNYILTEFGISLIEEIASFVKRNFDDYVIYSSSELINLLTAKYIFQKTNILTKVDRRLDNNKNIFNNKQVSINFLNNISFIDKNSKTLENVKENENIIETFLRIKKVFKKILLQEEEKNIIFIVCNYIGECIISCINEYKKYNFQDDLYIYSIKYKTEKINKKDYRVNILDSELLKSTNILKRTYFKLKKKKKIIRKINLFDCCYFQCVDSDYDEDYIINKMESTCSDNTELSDKRDDNSSYSFENLIERKFPKDNFTSFKNNENDRNIISITENNEKHKGHQENNSLREYNEKECNTEINTTKEIKIKEKEISNTEDNYVLNNKNENESLFLKIKNFKLGDENDENLSINEIIFFLCSKGYSLTEEEIIYIFAKKINKNNCKDELNKLEEYFKEKKENYEKEFYSFFKYVDQDNLNISKDILEFILLNYGNKLKKKECEEFFKMANINEKVNCKFLLDELSRVYCSNISNCL</sequence>
<evidence type="ECO:0000313" key="1">
    <source>
        <dbReference type="EMBL" id="CRG98872.1"/>
    </source>
</evidence>
<name>A0A1J1H1T0_PLARL</name>
<dbReference type="OMA" id="YIGECII"/>
<reference evidence="1 2" key="1">
    <citation type="submission" date="2015-04" db="EMBL/GenBank/DDBJ databases">
        <authorList>
            <consortium name="Pathogen Informatics"/>
        </authorList>
    </citation>
    <scope>NUCLEOTIDE SEQUENCE [LARGE SCALE GENOMIC DNA]</scope>
    <source>
        <strain evidence="1 2">SGS1</strain>
    </source>
</reference>
<dbReference type="InterPro" id="IPR011992">
    <property type="entry name" value="EF-hand-dom_pair"/>
</dbReference>
<dbReference type="EMBL" id="LN835300">
    <property type="protein sequence ID" value="CRG98872.1"/>
    <property type="molecule type" value="Genomic_DNA"/>
</dbReference>
<protein>
    <submittedName>
        <fullName evidence="1">Uncharacterized protein</fullName>
    </submittedName>
</protein>